<feature type="region of interest" description="Disordered" evidence="1">
    <location>
        <begin position="41"/>
        <end position="119"/>
    </location>
</feature>
<organism evidence="2 3">
    <name type="scientific">Theileria orientalis strain Shintoku</name>
    <dbReference type="NCBI Taxonomy" id="869250"/>
    <lineage>
        <taxon>Eukaryota</taxon>
        <taxon>Sar</taxon>
        <taxon>Alveolata</taxon>
        <taxon>Apicomplexa</taxon>
        <taxon>Aconoidasida</taxon>
        <taxon>Piroplasmida</taxon>
        <taxon>Theileriidae</taxon>
        <taxon>Theileria</taxon>
    </lineage>
</organism>
<name>J4D5I1_THEOR</name>
<dbReference type="AlphaFoldDB" id="J4D5I1"/>
<dbReference type="Pfam" id="PF04385">
    <property type="entry name" value="FAINT"/>
    <property type="match status" value="1"/>
</dbReference>
<dbReference type="VEuPathDB" id="PiroplasmaDB:TOT_010000445"/>
<dbReference type="RefSeq" id="XP_009689281.1">
    <property type="nucleotide sequence ID" value="XM_009690986.1"/>
</dbReference>
<evidence type="ECO:0000313" key="3">
    <source>
        <dbReference type="Proteomes" id="UP000003786"/>
    </source>
</evidence>
<dbReference type="OrthoDB" id="363079at2759"/>
<proteinExistence type="predicted"/>
<evidence type="ECO:0000256" key="1">
    <source>
        <dbReference type="SAM" id="MobiDB-lite"/>
    </source>
</evidence>
<dbReference type="eggNOG" id="ENOG502QU51">
    <property type="taxonomic scope" value="Eukaryota"/>
</dbReference>
<dbReference type="EMBL" id="AP011946">
    <property type="protein sequence ID" value="BAM38980.1"/>
    <property type="molecule type" value="Genomic_DNA"/>
</dbReference>
<evidence type="ECO:0000313" key="2">
    <source>
        <dbReference type="EMBL" id="BAM38980.1"/>
    </source>
</evidence>
<feature type="compositionally biased region" description="Polar residues" evidence="1">
    <location>
        <begin position="72"/>
        <end position="85"/>
    </location>
</feature>
<keyword evidence="3" id="KW-1185">Reference proteome</keyword>
<feature type="compositionally biased region" description="Low complexity" evidence="1">
    <location>
        <begin position="48"/>
        <end position="71"/>
    </location>
</feature>
<dbReference type="Proteomes" id="UP000003786">
    <property type="component" value="Chromosome 1"/>
</dbReference>
<protein>
    <submittedName>
        <fullName evidence="2">Uncharacterized protein</fullName>
    </submittedName>
</protein>
<accession>J4D5I1</accession>
<sequence>MEMWNNIQSRVDLSYNSTIDVGDSLFIELCLYLMLQFSSQSGSGGSTGQTQSKGGASSGQSASTPAGGASTPRSGTQQPSSQPANEGTGTSPTSGGGTPPASPASGTDGSAKASETTNKTGVELSLKATASTDQFDHNKNNKIVTYTAKDTYGFKSVKTGDTVVWSTTNASEYASKVVLNGKGNKKKENEAKGKPWNDVSSEKTGIELNLESSEGTDEYDRKEDNNKRDITFTPKDSKAFKLVKKGNDEIWKTDKADQFASKVELHNYEHDGEHDVTITLPDQKTKKFIKPHKESWKEIDPNGKTTVTMNVHSEKESCKYSITVEGTKRTYEAKAGIVFNNVLEWDGSTKYDIWSTSNQAEFSKKVVREDKKVTIHIGDDGTSTKTFNKGADNKWIAAT</sequence>
<dbReference type="KEGG" id="tot:TOT_010000445"/>
<reference evidence="2 3" key="1">
    <citation type="journal article" date="2012" name="MBio">
        <title>Comparative genome analysis of three eukaryotic parasites with differing abilities to transform leukocytes reveals key mediators of Theileria-induced leukocyte transformation.</title>
        <authorList>
            <person name="Hayashida K."/>
            <person name="Hara Y."/>
            <person name="Abe T."/>
            <person name="Yamasaki C."/>
            <person name="Toyoda A."/>
            <person name="Kosuge T."/>
            <person name="Suzuki Y."/>
            <person name="Sato Y."/>
            <person name="Kawashima S."/>
            <person name="Katayama T."/>
            <person name="Wakaguri H."/>
            <person name="Inoue N."/>
            <person name="Homma K."/>
            <person name="Tada-Umezaki M."/>
            <person name="Yagi Y."/>
            <person name="Fujii Y."/>
            <person name="Habara T."/>
            <person name="Kanehisa M."/>
            <person name="Watanabe H."/>
            <person name="Ito K."/>
            <person name="Gojobori T."/>
            <person name="Sugawara H."/>
            <person name="Imanishi T."/>
            <person name="Weir W."/>
            <person name="Gardner M."/>
            <person name="Pain A."/>
            <person name="Shiels B."/>
            <person name="Hattori M."/>
            <person name="Nene V."/>
            <person name="Sugimoto C."/>
        </authorList>
    </citation>
    <scope>NUCLEOTIDE SEQUENCE [LARGE SCALE GENOMIC DNA]</scope>
    <source>
        <strain evidence="2 3">Shintoku</strain>
    </source>
</reference>
<gene>
    <name evidence="2" type="ORF">TOT_010000445</name>
</gene>
<dbReference type="InterPro" id="IPR007480">
    <property type="entry name" value="DUF529"/>
</dbReference>
<dbReference type="GeneID" id="20713357"/>